<protein>
    <submittedName>
        <fullName evidence="1">Uncharacterized protein</fullName>
    </submittedName>
</protein>
<reference evidence="1 2" key="1">
    <citation type="journal article" date="2024" name="BMC Genomics">
        <title>De novo assembly and annotation of Popillia japonica's genome with initial clues to its potential as an invasive pest.</title>
        <authorList>
            <person name="Cucini C."/>
            <person name="Boschi S."/>
            <person name="Funari R."/>
            <person name="Cardaioli E."/>
            <person name="Iannotti N."/>
            <person name="Marturano G."/>
            <person name="Paoli F."/>
            <person name="Bruttini M."/>
            <person name="Carapelli A."/>
            <person name="Frati F."/>
            <person name="Nardi F."/>
        </authorList>
    </citation>
    <scope>NUCLEOTIDE SEQUENCE [LARGE SCALE GENOMIC DNA]</scope>
    <source>
        <strain evidence="1">DMR45628</strain>
    </source>
</reference>
<dbReference type="Proteomes" id="UP001458880">
    <property type="component" value="Unassembled WGS sequence"/>
</dbReference>
<name>A0AAW1HVU5_POPJA</name>
<organism evidence="1 2">
    <name type="scientific">Popillia japonica</name>
    <name type="common">Japanese beetle</name>
    <dbReference type="NCBI Taxonomy" id="7064"/>
    <lineage>
        <taxon>Eukaryota</taxon>
        <taxon>Metazoa</taxon>
        <taxon>Ecdysozoa</taxon>
        <taxon>Arthropoda</taxon>
        <taxon>Hexapoda</taxon>
        <taxon>Insecta</taxon>
        <taxon>Pterygota</taxon>
        <taxon>Neoptera</taxon>
        <taxon>Endopterygota</taxon>
        <taxon>Coleoptera</taxon>
        <taxon>Polyphaga</taxon>
        <taxon>Scarabaeiformia</taxon>
        <taxon>Scarabaeidae</taxon>
        <taxon>Rutelinae</taxon>
        <taxon>Popillia</taxon>
    </lineage>
</organism>
<gene>
    <name evidence="1" type="ORF">QE152_g38971</name>
</gene>
<dbReference type="EMBL" id="JASPKY010000881">
    <property type="protein sequence ID" value="KAK9680613.1"/>
    <property type="molecule type" value="Genomic_DNA"/>
</dbReference>
<evidence type="ECO:0000313" key="2">
    <source>
        <dbReference type="Proteomes" id="UP001458880"/>
    </source>
</evidence>
<proteinExistence type="predicted"/>
<comment type="caution">
    <text evidence="1">The sequence shown here is derived from an EMBL/GenBank/DDBJ whole genome shotgun (WGS) entry which is preliminary data.</text>
</comment>
<evidence type="ECO:0000313" key="1">
    <source>
        <dbReference type="EMBL" id="KAK9680613.1"/>
    </source>
</evidence>
<sequence>MIRWRAKRMIDRNIHGCKYCNSHGKQSEVIQDSATLYAHYGEGKNAPYIEARLLTGGNKEAAIMMESASKTEVNRGTFKINYCPICGRKFRRLKEAGCEATRGQPTNFETGKIETK</sequence>
<accession>A0AAW1HVU5</accession>
<dbReference type="AlphaFoldDB" id="A0AAW1HVU5"/>
<keyword evidence="2" id="KW-1185">Reference proteome</keyword>